<evidence type="ECO:0000313" key="7">
    <source>
        <dbReference type="EMBL" id="KAJ4458086.1"/>
    </source>
</evidence>
<dbReference type="PROSITE" id="PS00674">
    <property type="entry name" value="AAA"/>
    <property type="match status" value="1"/>
</dbReference>
<dbReference type="InterPro" id="IPR003960">
    <property type="entry name" value="ATPase_AAA_CS"/>
</dbReference>
<proteinExistence type="inferred from homology"/>
<gene>
    <name evidence="7" type="ORF">PAPYR_6193</name>
</gene>
<keyword evidence="8" id="KW-1185">Reference proteome</keyword>
<dbReference type="InterPro" id="IPR044539">
    <property type="entry name" value="Pch2-like"/>
</dbReference>
<feature type="domain" description="AAA+ ATPase" evidence="6">
    <location>
        <begin position="159"/>
        <end position="312"/>
    </location>
</feature>
<evidence type="ECO:0000256" key="3">
    <source>
        <dbReference type="ARBA" id="ARBA00022840"/>
    </source>
</evidence>
<sequence length="433" mass="47079">MQQKTVVVDVEVRLKRGSLADCNSMRVEVIRWLETQQFELIPQSELDFSGCGNAMILAEVMRITIGEIDTPAFETLRPCTASLRVYVYRCEEAGCVEDTEGTGEDATPSCVQWELPNVDLDGLWESLIYERGVKRRLLDFVGTSLLFSDRGVNPMIIGCNRVALLHGPPGTGKTSLCRALAHKLSIRLRQRYPRGGLLVEVNAHSLFSKWFSESGKLVLRMFQHIQELIEARDVFVCVLIDEVESLSASRKSAMSGTEPSDAIRVVNALLTQIDALRAHPNTLVLTTSNITGAIDLAFVDRADIKQFVGLPTAEARYSVLASAVAELARVGIVTIPPADGPASQGLFLPFHQAALLAGAPSPGVSDGPAARSAQLMAIARACEGFSGRVLRKLPFLAHANYIQAQTANAGEYLAALQSAVLHEKKDRELLAAN</sequence>
<reference evidence="7" key="1">
    <citation type="journal article" date="2022" name="bioRxiv">
        <title>Genomics of Preaxostyla Flagellates Illuminates Evolutionary Transitions and the Path Towards Mitochondrial Loss.</title>
        <authorList>
            <person name="Novak L.V.F."/>
            <person name="Treitli S.C."/>
            <person name="Pyrih J."/>
            <person name="Halakuc P."/>
            <person name="Pipaliya S.V."/>
            <person name="Vacek V."/>
            <person name="Brzon O."/>
            <person name="Soukal P."/>
            <person name="Eme L."/>
            <person name="Dacks J.B."/>
            <person name="Karnkowska A."/>
            <person name="Elias M."/>
            <person name="Hampl V."/>
        </authorList>
    </citation>
    <scope>NUCLEOTIDE SEQUENCE</scope>
    <source>
        <strain evidence="7">RCP-MX</strain>
    </source>
</reference>
<keyword evidence="3 5" id="KW-0067">ATP-binding</keyword>
<comment type="caution">
    <text evidence="7">The sequence shown here is derived from an EMBL/GenBank/DDBJ whole genome shotgun (WGS) entry which is preliminary data.</text>
</comment>
<evidence type="ECO:0000256" key="1">
    <source>
        <dbReference type="ARBA" id="ARBA00007271"/>
    </source>
</evidence>
<dbReference type="Pfam" id="PF00004">
    <property type="entry name" value="AAA"/>
    <property type="match status" value="1"/>
</dbReference>
<dbReference type="Proteomes" id="UP001141327">
    <property type="component" value="Unassembled WGS sequence"/>
</dbReference>
<evidence type="ECO:0000256" key="2">
    <source>
        <dbReference type="ARBA" id="ARBA00022741"/>
    </source>
</evidence>
<evidence type="ECO:0000313" key="8">
    <source>
        <dbReference type="Proteomes" id="UP001141327"/>
    </source>
</evidence>
<dbReference type="SUPFAM" id="SSF52540">
    <property type="entry name" value="P-loop containing nucleoside triphosphate hydrolases"/>
    <property type="match status" value="1"/>
</dbReference>
<dbReference type="CDD" id="cd19508">
    <property type="entry name" value="RecA-like_Pch2-like"/>
    <property type="match status" value="1"/>
</dbReference>
<dbReference type="PANTHER" id="PTHR45991:SF1">
    <property type="entry name" value="PACHYTENE CHECKPOINT PROTEIN 2 HOMOLOG"/>
    <property type="match status" value="1"/>
</dbReference>
<dbReference type="InterPro" id="IPR003593">
    <property type="entry name" value="AAA+_ATPase"/>
</dbReference>
<dbReference type="Pfam" id="PF23242">
    <property type="entry name" value="AAA_lid_TRIP13_C"/>
    <property type="match status" value="1"/>
</dbReference>
<dbReference type="Gene3D" id="3.40.50.300">
    <property type="entry name" value="P-loop containing nucleotide triphosphate hydrolases"/>
    <property type="match status" value="1"/>
</dbReference>
<evidence type="ECO:0000259" key="6">
    <source>
        <dbReference type="SMART" id="SM00382"/>
    </source>
</evidence>
<dbReference type="EMBL" id="JAPMOS010000034">
    <property type="protein sequence ID" value="KAJ4458086.1"/>
    <property type="molecule type" value="Genomic_DNA"/>
</dbReference>
<dbReference type="InterPro" id="IPR001270">
    <property type="entry name" value="ClpA/B"/>
</dbReference>
<dbReference type="Pfam" id="PF23563">
    <property type="entry name" value="TRIP13_N"/>
    <property type="match status" value="1"/>
</dbReference>
<dbReference type="PANTHER" id="PTHR45991">
    <property type="entry name" value="PACHYTENE CHECKPOINT PROTEIN 2"/>
    <property type="match status" value="1"/>
</dbReference>
<evidence type="ECO:0000256" key="5">
    <source>
        <dbReference type="RuleBase" id="RU003651"/>
    </source>
</evidence>
<dbReference type="SMART" id="SM00382">
    <property type="entry name" value="AAA"/>
    <property type="match status" value="1"/>
</dbReference>
<organism evidence="7 8">
    <name type="scientific">Paratrimastix pyriformis</name>
    <dbReference type="NCBI Taxonomy" id="342808"/>
    <lineage>
        <taxon>Eukaryota</taxon>
        <taxon>Metamonada</taxon>
        <taxon>Preaxostyla</taxon>
        <taxon>Paratrimastigidae</taxon>
        <taxon>Paratrimastix</taxon>
    </lineage>
</organism>
<keyword evidence="2 5" id="KW-0547">Nucleotide-binding</keyword>
<evidence type="ECO:0000256" key="4">
    <source>
        <dbReference type="ARBA" id="ARBA00023254"/>
    </source>
</evidence>
<protein>
    <submittedName>
        <fullName evidence="7">Pachytene checkpoint protein 2</fullName>
    </submittedName>
</protein>
<name>A0ABQ8UJG8_9EUKA</name>
<dbReference type="PRINTS" id="PR00300">
    <property type="entry name" value="CLPPROTEASEA"/>
</dbReference>
<dbReference type="InterPro" id="IPR058249">
    <property type="entry name" value="Pch2_C"/>
</dbReference>
<keyword evidence="4" id="KW-0469">Meiosis</keyword>
<accession>A0ABQ8UJG8</accession>
<dbReference type="InterPro" id="IPR027417">
    <property type="entry name" value="P-loop_NTPase"/>
</dbReference>
<comment type="similarity">
    <text evidence="1">Belongs to the AAA ATPase family. PCH2 subfamily.</text>
</comment>
<dbReference type="InterPro" id="IPR003959">
    <property type="entry name" value="ATPase_AAA_core"/>
</dbReference>